<dbReference type="Proteomes" id="UP000069902">
    <property type="component" value="Chromosome cPNK"/>
</dbReference>
<dbReference type="EMBL" id="LN879502">
    <property type="protein sequence ID" value="CUI18032.1"/>
    <property type="molecule type" value="Genomic_DNA"/>
</dbReference>
<dbReference type="InParanoid" id="A0A0U5EUU6"/>
<organism evidence="1 2">
    <name type="scientific">Candidatus Protochlamydia naegleriophila</name>
    <dbReference type="NCBI Taxonomy" id="389348"/>
    <lineage>
        <taxon>Bacteria</taxon>
        <taxon>Pseudomonadati</taxon>
        <taxon>Chlamydiota</taxon>
        <taxon>Chlamydiia</taxon>
        <taxon>Parachlamydiales</taxon>
        <taxon>Parachlamydiaceae</taxon>
        <taxon>Candidatus Protochlamydia</taxon>
    </lineage>
</organism>
<keyword evidence="2" id="KW-1185">Reference proteome</keyword>
<sequence>MTKSIERRVKNLETILKVKQSKRRIATVIYNADICPQANLPHIDADVILCLPDNGRRSPRDKPLPPEGYLIRYS</sequence>
<proteinExistence type="predicted"/>
<accession>A0A0U5EUU6</accession>
<dbReference type="STRING" id="389348.PNK_2438"/>
<evidence type="ECO:0000313" key="2">
    <source>
        <dbReference type="Proteomes" id="UP000069902"/>
    </source>
</evidence>
<protein>
    <submittedName>
        <fullName evidence="1">Uncharacterized protein</fullName>
    </submittedName>
</protein>
<dbReference type="PATRIC" id="fig|389348.3.peg.2732"/>
<gene>
    <name evidence="1" type="ORF">PNK_2438</name>
</gene>
<evidence type="ECO:0000313" key="1">
    <source>
        <dbReference type="EMBL" id="CUI18032.1"/>
    </source>
</evidence>
<dbReference type="KEGG" id="pnl:PNK_2438"/>
<reference evidence="2" key="1">
    <citation type="submission" date="2015-09" db="EMBL/GenBank/DDBJ databases">
        <authorList>
            <person name="Bertelli C."/>
        </authorList>
    </citation>
    <scope>NUCLEOTIDE SEQUENCE [LARGE SCALE GENOMIC DNA]</scope>
    <source>
        <strain evidence="2">KNic</strain>
    </source>
</reference>
<name>A0A0U5EUU6_9BACT</name>
<dbReference type="AlphaFoldDB" id="A0A0U5EUU6"/>